<feature type="domain" description="PH" evidence="1">
    <location>
        <begin position="253"/>
        <end position="350"/>
    </location>
</feature>
<dbReference type="Proteomes" id="UP000070444">
    <property type="component" value="Unassembled WGS sequence"/>
</dbReference>
<protein>
    <submittedName>
        <fullName evidence="2">PH-domain-containing protein</fullName>
    </submittedName>
</protein>
<dbReference type="InterPro" id="IPR051707">
    <property type="entry name" value="PI-Interact_SigTrans_Reg"/>
</dbReference>
<accession>A0A137PC56</accession>
<sequence>MSLKNSTLNDNSILSVDPHGHTLNNTALFKEHEALKTGYVFKRYKTRKIWKKRWMVIRGQSVFVYKNDKEYELLYHIDLSEVQAISEVNRKKKENVFGMVTLAKIFYFQALNQKEMEEWIQTLKTARVNTLYQETEVAAVSRSEPIDIPSSKSSVAQPWPSNNSRPISFDPTSLSASSCSNMGSYDAFVHDPSNPRARMSDISLEAASEENSDFSLEDSPILQSSPITPDLSPPQLEMANLALEPQASEPKTGPQYQGFLSKKCESYKSWRTRWFVIRDGKLCYYKDDKEYEIHGMIPLQSISKVTKAISTDKSKRYCFKIISPKRNFKLCANTQADMEKWIDALNNRGATETGSQAIAST</sequence>
<dbReference type="InterPro" id="IPR001849">
    <property type="entry name" value="PH_domain"/>
</dbReference>
<dbReference type="PANTHER" id="PTHR14336:SF8">
    <property type="entry name" value="PROTEIN OPY1"/>
    <property type="match status" value="1"/>
</dbReference>
<evidence type="ECO:0000313" key="2">
    <source>
        <dbReference type="EMBL" id="KXN72580.1"/>
    </source>
</evidence>
<dbReference type="PROSITE" id="PS50003">
    <property type="entry name" value="PH_DOMAIN"/>
    <property type="match status" value="2"/>
</dbReference>
<dbReference type="OMA" id="SWKPAYL"/>
<dbReference type="FunFam" id="2.30.29.30:FF:000286">
    <property type="entry name" value="PH-protein kinase domain containing protein"/>
    <property type="match status" value="2"/>
</dbReference>
<evidence type="ECO:0000259" key="1">
    <source>
        <dbReference type="PROSITE" id="PS50003"/>
    </source>
</evidence>
<organism evidence="2 3">
    <name type="scientific">Conidiobolus coronatus (strain ATCC 28846 / CBS 209.66 / NRRL 28638)</name>
    <name type="common">Delacroixia coronata</name>
    <dbReference type="NCBI Taxonomy" id="796925"/>
    <lineage>
        <taxon>Eukaryota</taxon>
        <taxon>Fungi</taxon>
        <taxon>Fungi incertae sedis</taxon>
        <taxon>Zoopagomycota</taxon>
        <taxon>Entomophthoromycotina</taxon>
        <taxon>Entomophthoromycetes</taxon>
        <taxon>Entomophthorales</taxon>
        <taxon>Ancylistaceae</taxon>
        <taxon>Conidiobolus</taxon>
    </lineage>
</organism>
<dbReference type="PANTHER" id="PTHR14336">
    <property type="entry name" value="TANDEM PH DOMAIN CONTAINING PROTEIN"/>
    <property type="match status" value="1"/>
</dbReference>
<name>A0A137PC56_CONC2</name>
<feature type="domain" description="PH" evidence="1">
    <location>
        <begin position="33"/>
        <end position="128"/>
    </location>
</feature>
<keyword evidence="3" id="KW-1185">Reference proteome</keyword>
<dbReference type="SMART" id="SM00233">
    <property type="entry name" value="PH"/>
    <property type="match status" value="2"/>
</dbReference>
<dbReference type="InterPro" id="IPR011993">
    <property type="entry name" value="PH-like_dom_sf"/>
</dbReference>
<dbReference type="Pfam" id="PF00169">
    <property type="entry name" value="PH"/>
    <property type="match status" value="2"/>
</dbReference>
<dbReference type="SUPFAM" id="SSF50729">
    <property type="entry name" value="PH domain-like"/>
    <property type="match status" value="2"/>
</dbReference>
<gene>
    <name evidence="2" type="ORF">CONCODRAFT_68870</name>
</gene>
<reference evidence="2 3" key="1">
    <citation type="journal article" date="2015" name="Genome Biol. Evol.">
        <title>Phylogenomic analyses indicate that early fungi evolved digesting cell walls of algal ancestors of land plants.</title>
        <authorList>
            <person name="Chang Y."/>
            <person name="Wang S."/>
            <person name="Sekimoto S."/>
            <person name="Aerts A.L."/>
            <person name="Choi C."/>
            <person name="Clum A."/>
            <person name="LaButti K.M."/>
            <person name="Lindquist E.A."/>
            <person name="Yee Ngan C."/>
            <person name="Ohm R.A."/>
            <person name="Salamov A.A."/>
            <person name="Grigoriev I.V."/>
            <person name="Spatafora J.W."/>
            <person name="Berbee M.L."/>
        </authorList>
    </citation>
    <scope>NUCLEOTIDE SEQUENCE [LARGE SCALE GENOMIC DNA]</scope>
    <source>
        <strain evidence="2 3">NRRL 28638</strain>
    </source>
</reference>
<proteinExistence type="predicted"/>
<dbReference type="Gene3D" id="2.30.29.30">
    <property type="entry name" value="Pleckstrin-homology domain (PH domain)/Phosphotyrosine-binding domain (PTB)"/>
    <property type="match status" value="2"/>
</dbReference>
<dbReference type="AlphaFoldDB" id="A0A137PC56"/>
<dbReference type="STRING" id="796925.A0A137PC56"/>
<evidence type="ECO:0000313" key="3">
    <source>
        <dbReference type="Proteomes" id="UP000070444"/>
    </source>
</evidence>
<dbReference type="OrthoDB" id="2157866at2759"/>
<dbReference type="EMBL" id="KQ964450">
    <property type="protein sequence ID" value="KXN72580.1"/>
    <property type="molecule type" value="Genomic_DNA"/>
</dbReference>